<organism evidence="2 3">
    <name type="scientific">Colletotrichum cuscutae</name>
    <dbReference type="NCBI Taxonomy" id="1209917"/>
    <lineage>
        <taxon>Eukaryota</taxon>
        <taxon>Fungi</taxon>
        <taxon>Dikarya</taxon>
        <taxon>Ascomycota</taxon>
        <taxon>Pezizomycotina</taxon>
        <taxon>Sordariomycetes</taxon>
        <taxon>Hypocreomycetidae</taxon>
        <taxon>Glomerellales</taxon>
        <taxon>Glomerellaceae</taxon>
        <taxon>Colletotrichum</taxon>
        <taxon>Colletotrichum acutatum species complex</taxon>
    </lineage>
</organism>
<protein>
    <submittedName>
        <fullName evidence="2">Uncharacterized protein</fullName>
    </submittedName>
</protein>
<dbReference type="AlphaFoldDB" id="A0AAI9U1S7"/>
<dbReference type="EMBL" id="MPDP01000311">
    <property type="protein sequence ID" value="KAK1448168.1"/>
    <property type="molecule type" value="Genomic_DNA"/>
</dbReference>
<feature type="region of interest" description="Disordered" evidence="1">
    <location>
        <begin position="58"/>
        <end position="91"/>
    </location>
</feature>
<evidence type="ECO:0000256" key="1">
    <source>
        <dbReference type="SAM" id="MobiDB-lite"/>
    </source>
</evidence>
<feature type="compositionally biased region" description="Basic and acidic residues" evidence="1">
    <location>
        <begin position="70"/>
        <end position="79"/>
    </location>
</feature>
<accession>A0AAI9U1S7</accession>
<sequence length="166" mass="17730">MEDYVRRLGAPVLSLTESFGFSSHPPCHHLGSVGPEPKSSTSTGIPACHRHWCSSGSTHSFSPQRPLHRPQREHVDRTGRATWRGSRPRSAAACHHNTRRPVGNCYRVCRSTRSPLFAAAAAHGVGELSFPGGTRCHGLAAVHSLPLMPTLTVDPSPPPGPPGALS</sequence>
<dbReference type="Proteomes" id="UP001239213">
    <property type="component" value="Unassembled WGS sequence"/>
</dbReference>
<reference evidence="2" key="1">
    <citation type="submission" date="2016-11" db="EMBL/GenBank/DDBJ databases">
        <title>The genome sequence of Colletotrichum cuscutae.</title>
        <authorList>
            <person name="Baroncelli R."/>
        </authorList>
    </citation>
    <scope>NUCLEOTIDE SEQUENCE</scope>
    <source>
        <strain evidence="2">IMI 304802</strain>
    </source>
</reference>
<keyword evidence="3" id="KW-1185">Reference proteome</keyword>
<comment type="caution">
    <text evidence="2">The sequence shown here is derived from an EMBL/GenBank/DDBJ whole genome shotgun (WGS) entry which is preliminary data.</text>
</comment>
<evidence type="ECO:0000313" key="3">
    <source>
        <dbReference type="Proteomes" id="UP001239213"/>
    </source>
</evidence>
<gene>
    <name evidence="2" type="ORF">CCUS01_11912</name>
</gene>
<name>A0AAI9U1S7_9PEZI</name>
<evidence type="ECO:0000313" key="2">
    <source>
        <dbReference type="EMBL" id="KAK1448168.1"/>
    </source>
</evidence>
<proteinExistence type="predicted"/>